<name>J9FQT3_9ZZZZ</name>
<evidence type="ECO:0000313" key="1">
    <source>
        <dbReference type="EMBL" id="EJW96848.1"/>
    </source>
</evidence>
<sequence length="49" mass="5190">MVNIGGPQVKQLSNGWTVVTADGSLSAHYENSILITDGEAEILTMAEDI</sequence>
<keyword evidence="1" id="KW-0031">Aminopeptidase</keyword>
<gene>
    <name evidence="1" type="ORF">EVA_15043</name>
</gene>
<keyword evidence="1" id="KW-0645">Protease</keyword>
<comment type="caution">
    <text evidence="1">The sequence shown here is derived from an EMBL/GenBank/DDBJ whole genome shotgun (WGS) entry which is preliminary data.</text>
</comment>
<dbReference type="Gene3D" id="3.90.230.10">
    <property type="entry name" value="Creatinase/methionine aminopeptidase superfamily"/>
    <property type="match status" value="1"/>
</dbReference>
<dbReference type="SUPFAM" id="SSF55920">
    <property type="entry name" value="Creatinase/aminopeptidase"/>
    <property type="match status" value="1"/>
</dbReference>
<accession>J9FQT3</accession>
<protein>
    <submittedName>
        <fullName evidence="1">Methionine aminopeptidase, type I</fullName>
    </submittedName>
</protein>
<dbReference type="InterPro" id="IPR036005">
    <property type="entry name" value="Creatinase/aminopeptidase-like"/>
</dbReference>
<organism evidence="1">
    <name type="scientific">gut metagenome</name>
    <dbReference type="NCBI Taxonomy" id="749906"/>
    <lineage>
        <taxon>unclassified sequences</taxon>
        <taxon>metagenomes</taxon>
        <taxon>organismal metagenomes</taxon>
    </lineage>
</organism>
<proteinExistence type="predicted"/>
<reference evidence="1" key="1">
    <citation type="journal article" date="2012" name="PLoS ONE">
        <title>Gene sets for utilization of primary and secondary nutrition supplies in the distal gut of endangered iberian lynx.</title>
        <authorList>
            <person name="Alcaide M."/>
            <person name="Messina E."/>
            <person name="Richter M."/>
            <person name="Bargiela R."/>
            <person name="Peplies J."/>
            <person name="Huws S.A."/>
            <person name="Newbold C.J."/>
            <person name="Golyshin P.N."/>
            <person name="Simon M.A."/>
            <person name="Lopez G."/>
            <person name="Yakimov M.M."/>
            <person name="Ferrer M."/>
        </authorList>
    </citation>
    <scope>NUCLEOTIDE SEQUENCE</scope>
</reference>
<dbReference type="AlphaFoldDB" id="J9FQT3"/>
<dbReference type="GO" id="GO:0004177">
    <property type="term" value="F:aminopeptidase activity"/>
    <property type="evidence" value="ECO:0007669"/>
    <property type="project" value="UniProtKB-KW"/>
</dbReference>
<keyword evidence="1" id="KW-0378">Hydrolase</keyword>
<dbReference type="EMBL" id="AMCI01005070">
    <property type="protein sequence ID" value="EJW96848.1"/>
    <property type="molecule type" value="Genomic_DNA"/>
</dbReference>